<feature type="transmembrane region" description="Helical" evidence="1">
    <location>
        <begin position="21"/>
        <end position="40"/>
    </location>
</feature>
<keyword evidence="1" id="KW-0812">Transmembrane</keyword>
<keyword evidence="1" id="KW-0472">Membrane</keyword>
<reference evidence="2 3" key="2">
    <citation type="submission" date="2018-03" db="EMBL/GenBank/DDBJ databases">
        <title>The ancient ancestry and fast evolution of plastids.</title>
        <authorList>
            <person name="Moore K.R."/>
            <person name="Magnabosco C."/>
            <person name="Momper L."/>
            <person name="Gold D.A."/>
            <person name="Bosak T."/>
            <person name="Fournier G.P."/>
        </authorList>
    </citation>
    <scope>NUCLEOTIDE SEQUENCE [LARGE SCALE GENOMIC DNA]</scope>
    <source>
        <strain evidence="2 3">CCAP 1448/3</strain>
    </source>
</reference>
<feature type="transmembrane region" description="Helical" evidence="1">
    <location>
        <begin position="60"/>
        <end position="78"/>
    </location>
</feature>
<organism evidence="2 3">
    <name type="scientific">Merismopedia glauca CCAP 1448/3</name>
    <dbReference type="NCBI Taxonomy" id="1296344"/>
    <lineage>
        <taxon>Bacteria</taxon>
        <taxon>Bacillati</taxon>
        <taxon>Cyanobacteriota</taxon>
        <taxon>Cyanophyceae</taxon>
        <taxon>Synechococcales</taxon>
        <taxon>Merismopediaceae</taxon>
        <taxon>Merismopedia</taxon>
    </lineage>
</organism>
<feature type="transmembrane region" description="Helical" evidence="1">
    <location>
        <begin position="222"/>
        <end position="244"/>
    </location>
</feature>
<gene>
    <name evidence="2" type="ORF">C7B64_03790</name>
</gene>
<keyword evidence="3" id="KW-1185">Reference proteome</keyword>
<feature type="transmembrane region" description="Helical" evidence="1">
    <location>
        <begin position="154"/>
        <end position="179"/>
    </location>
</feature>
<feature type="transmembrane region" description="Helical" evidence="1">
    <location>
        <begin position="250"/>
        <end position="268"/>
    </location>
</feature>
<comment type="caution">
    <text evidence="2">The sequence shown here is derived from an EMBL/GenBank/DDBJ whole genome shotgun (WGS) entry which is preliminary data.</text>
</comment>
<evidence type="ECO:0000313" key="3">
    <source>
        <dbReference type="Proteomes" id="UP000238762"/>
    </source>
</evidence>
<reference evidence="2 3" key="1">
    <citation type="submission" date="2018-02" db="EMBL/GenBank/DDBJ databases">
        <authorList>
            <person name="Cohen D.B."/>
            <person name="Kent A.D."/>
        </authorList>
    </citation>
    <scope>NUCLEOTIDE SEQUENCE [LARGE SCALE GENOMIC DNA]</scope>
    <source>
        <strain evidence="2 3">CCAP 1448/3</strain>
    </source>
</reference>
<feature type="transmembrane region" description="Helical" evidence="1">
    <location>
        <begin position="191"/>
        <end position="215"/>
    </location>
</feature>
<proteinExistence type="predicted"/>
<evidence type="ECO:0000256" key="1">
    <source>
        <dbReference type="SAM" id="Phobius"/>
    </source>
</evidence>
<dbReference type="EMBL" id="PVWJ01000012">
    <property type="protein sequence ID" value="PSB04423.1"/>
    <property type="molecule type" value="Genomic_DNA"/>
</dbReference>
<feature type="transmembrane region" description="Helical" evidence="1">
    <location>
        <begin position="115"/>
        <end position="133"/>
    </location>
</feature>
<accession>A0A2T1C8F1</accession>
<feature type="transmembrane region" description="Helical" evidence="1">
    <location>
        <begin position="85"/>
        <end position="103"/>
    </location>
</feature>
<sequence>METLPTLTRLHNPWMPLPLRVLILIGCVLLLLVGIVLYFFPETAVDYWVWSTKPSKTRLLGAIYLSSLAPMAIATWINRWSPVRLVVSMLCVFTIVISVVSGLNVSQMIPRKATGIWFGLYLAESLGTAYYLWRYRREPPAMTISLSPRWVSYLRLQAIVLGLYGLGLLIVPTLCTSFWPWEIRAFHGQVYSSIFLAGATGTWLLATATSAMELFTLGLTQFLFGSLQIIGLIIVSNSFGVVRWSNATTWLWIGALGWLGLVGVGMMWESWKKRRYK</sequence>
<dbReference type="AlphaFoldDB" id="A0A2T1C8F1"/>
<dbReference type="Proteomes" id="UP000238762">
    <property type="component" value="Unassembled WGS sequence"/>
</dbReference>
<protein>
    <submittedName>
        <fullName evidence="2">Uncharacterized protein</fullName>
    </submittedName>
</protein>
<evidence type="ECO:0000313" key="2">
    <source>
        <dbReference type="EMBL" id="PSB04423.1"/>
    </source>
</evidence>
<dbReference type="OrthoDB" id="3207535at2"/>
<dbReference type="RefSeq" id="WP_106287327.1">
    <property type="nucleotide sequence ID" value="NZ_CAWNTC010000182.1"/>
</dbReference>
<keyword evidence="1" id="KW-1133">Transmembrane helix</keyword>
<name>A0A2T1C8F1_9CYAN</name>